<dbReference type="PRINTS" id="PR00463">
    <property type="entry name" value="EP450I"/>
</dbReference>
<name>A0A2G5D482_AQUCA</name>
<comment type="similarity">
    <text evidence="1">Belongs to the cytochrome P450 family.</text>
</comment>
<dbReference type="AlphaFoldDB" id="A0A2G5D482"/>
<evidence type="ECO:0000313" key="8">
    <source>
        <dbReference type="Proteomes" id="UP000230069"/>
    </source>
</evidence>
<dbReference type="SUPFAM" id="SSF48264">
    <property type="entry name" value="Cytochrome P450"/>
    <property type="match status" value="1"/>
</dbReference>
<dbReference type="InterPro" id="IPR002401">
    <property type="entry name" value="Cyt_P450_E_grp-I"/>
</dbReference>
<evidence type="ECO:0000256" key="2">
    <source>
        <dbReference type="ARBA" id="ARBA00022617"/>
    </source>
</evidence>
<proteinExistence type="inferred from homology"/>
<feature type="chain" id="PRO_5013666958" description="Cytochrome P450" evidence="6">
    <location>
        <begin position="22"/>
        <end position="349"/>
    </location>
</feature>
<dbReference type="GO" id="GO:0020037">
    <property type="term" value="F:heme binding"/>
    <property type="evidence" value="ECO:0007669"/>
    <property type="project" value="InterPro"/>
</dbReference>
<evidence type="ECO:0000256" key="5">
    <source>
        <dbReference type="ARBA" id="ARBA00023004"/>
    </source>
</evidence>
<dbReference type="GO" id="GO:0016705">
    <property type="term" value="F:oxidoreductase activity, acting on paired donors, with incorporation or reduction of molecular oxygen"/>
    <property type="evidence" value="ECO:0007669"/>
    <property type="project" value="InterPro"/>
</dbReference>
<accession>A0A2G5D482</accession>
<evidence type="ECO:0008006" key="9">
    <source>
        <dbReference type="Google" id="ProtNLM"/>
    </source>
</evidence>
<dbReference type="OrthoDB" id="2789670at2759"/>
<dbReference type="EMBL" id="KZ305045">
    <property type="protein sequence ID" value="PIA38315.1"/>
    <property type="molecule type" value="Genomic_DNA"/>
</dbReference>
<feature type="signal peptide" evidence="6">
    <location>
        <begin position="1"/>
        <end position="21"/>
    </location>
</feature>
<dbReference type="STRING" id="218851.A0A2G5D482"/>
<dbReference type="PANTHER" id="PTHR47955:SF8">
    <property type="entry name" value="CYTOCHROME P450 71D11-LIKE"/>
    <property type="match status" value="1"/>
</dbReference>
<keyword evidence="5" id="KW-0408">Iron</keyword>
<dbReference type="GO" id="GO:0004497">
    <property type="term" value="F:monooxygenase activity"/>
    <property type="evidence" value="ECO:0007669"/>
    <property type="project" value="InterPro"/>
</dbReference>
<evidence type="ECO:0000256" key="1">
    <source>
        <dbReference type="ARBA" id="ARBA00010617"/>
    </source>
</evidence>
<evidence type="ECO:0000256" key="4">
    <source>
        <dbReference type="ARBA" id="ARBA00023002"/>
    </source>
</evidence>
<dbReference type="GO" id="GO:0005506">
    <property type="term" value="F:iron ion binding"/>
    <property type="evidence" value="ECO:0007669"/>
    <property type="project" value="InterPro"/>
</dbReference>
<dbReference type="GO" id="GO:0044550">
    <property type="term" value="P:secondary metabolite biosynthetic process"/>
    <property type="evidence" value="ECO:0007669"/>
    <property type="project" value="UniProtKB-ARBA"/>
</dbReference>
<evidence type="ECO:0000256" key="6">
    <source>
        <dbReference type="SAM" id="SignalP"/>
    </source>
</evidence>
<dbReference type="PANTHER" id="PTHR47955">
    <property type="entry name" value="CYTOCHROME P450 FAMILY 71 PROTEIN"/>
    <property type="match status" value="1"/>
</dbReference>
<dbReference type="InParanoid" id="A0A2G5D482"/>
<keyword evidence="6" id="KW-0732">Signal</keyword>
<dbReference type="Proteomes" id="UP000230069">
    <property type="component" value="Unassembled WGS sequence"/>
</dbReference>
<keyword evidence="8" id="KW-1185">Reference proteome</keyword>
<reference evidence="7 8" key="1">
    <citation type="submission" date="2017-09" db="EMBL/GenBank/DDBJ databases">
        <title>WGS assembly of Aquilegia coerulea Goldsmith.</title>
        <authorList>
            <person name="Hodges S."/>
            <person name="Kramer E."/>
            <person name="Nordborg M."/>
            <person name="Tomkins J."/>
            <person name="Borevitz J."/>
            <person name="Derieg N."/>
            <person name="Yan J."/>
            <person name="Mihaltcheva S."/>
            <person name="Hayes R.D."/>
            <person name="Rokhsar D."/>
        </authorList>
    </citation>
    <scope>NUCLEOTIDE SEQUENCE [LARGE SCALE GENOMIC DNA]</scope>
    <source>
        <strain evidence="8">cv. Goldsmith</strain>
    </source>
</reference>
<gene>
    <name evidence="7" type="ORF">AQUCO_02800176v1</name>
</gene>
<evidence type="ECO:0000256" key="3">
    <source>
        <dbReference type="ARBA" id="ARBA00022723"/>
    </source>
</evidence>
<protein>
    <recommendedName>
        <fullName evidence="9">Cytochrome P450</fullName>
    </recommendedName>
</protein>
<keyword evidence="2" id="KW-0349">Heme</keyword>
<dbReference type="InterPro" id="IPR036396">
    <property type="entry name" value="Cyt_P450_sf"/>
</dbReference>
<dbReference type="Pfam" id="PF00067">
    <property type="entry name" value="p450"/>
    <property type="match status" value="1"/>
</dbReference>
<dbReference type="InterPro" id="IPR001128">
    <property type="entry name" value="Cyt_P450"/>
</dbReference>
<evidence type="ECO:0000313" key="7">
    <source>
        <dbReference type="EMBL" id="PIA38315.1"/>
    </source>
</evidence>
<dbReference type="Gene3D" id="1.10.630.10">
    <property type="entry name" value="Cytochrome P450"/>
    <property type="match status" value="1"/>
</dbReference>
<keyword evidence="3" id="KW-0479">Metal-binding</keyword>
<keyword evidence="4" id="KW-0560">Oxidoreductase</keyword>
<organism evidence="7 8">
    <name type="scientific">Aquilegia coerulea</name>
    <name type="common">Rocky mountain columbine</name>
    <dbReference type="NCBI Taxonomy" id="218851"/>
    <lineage>
        <taxon>Eukaryota</taxon>
        <taxon>Viridiplantae</taxon>
        <taxon>Streptophyta</taxon>
        <taxon>Embryophyta</taxon>
        <taxon>Tracheophyta</taxon>
        <taxon>Spermatophyta</taxon>
        <taxon>Magnoliopsida</taxon>
        <taxon>Ranunculales</taxon>
        <taxon>Ranunculaceae</taxon>
        <taxon>Thalictroideae</taxon>
        <taxon>Aquilegia</taxon>
    </lineage>
</organism>
<sequence>MELQVPLILTLVLFLFLVVKGLFQSKIVQNRDPKLPPGPWKLPLIGHLLHLVDPLPHHKLRDLANKHGPLMFLQLGEVPTIIASSPRIAQEILKTNDVVFADRGAIFSGDILTYGSIGVTLSRYGGHWKQLRKIITLELLSAKKVQSFLSVREEEVAHLVEVISSMAGSSVNISLKTQSMTYDIICRTAFGQKCQEKETFLTIMKEALELAGGFEIADLFPSYNFLHGITGVKHRAQKLHQKMDKILTDIMNEHRLNQNDKSGEDIIDVLLRLQDANDSTFPIEDNCIKAVLLEIFIAGSDTSSTTLEWAFSELIRNPQSWRRHNLRLGAFLKERRKFLSHQMLVNSAT</sequence>